<feature type="transmembrane region" description="Helical" evidence="1">
    <location>
        <begin position="129"/>
        <end position="151"/>
    </location>
</feature>
<feature type="transmembrane region" description="Helical" evidence="1">
    <location>
        <begin position="66"/>
        <end position="88"/>
    </location>
</feature>
<name>A0ABU5RW43_9CYAN</name>
<feature type="transmembrane region" description="Helical" evidence="1">
    <location>
        <begin position="306"/>
        <end position="330"/>
    </location>
</feature>
<comment type="caution">
    <text evidence="2">The sequence shown here is derived from an EMBL/GenBank/DDBJ whole genome shotgun (WGS) entry which is preliminary data.</text>
</comment>
<dbReference type="EMBL" id="JAYGHX010000007">
    <property type="protein sequence ID" value="MEA5391992.1"/>
    <property type="molecule type" value="Genomic_DNA"/>
</dbReference>
<evidence type="ECO:0000256" key="1">
    <source>
        <dbReference type="SAM" id="Phobius"/>
    </source>
</evidence>
<feature type="transmembrane region" description="Helical" evidence="1">
    <location>
        <begin position="6"/>
        <end position="28"/>
    </location>
</feature>
<gene>
    <name evidence="2" type="ORF">VB738_12065</name>
</gene>
<keyword evidence="1" id="KW-1133">Transmembrane helix</keyword>
<keyword evidence="3" id="KW-1185">Reference proteome</keyword>
<proteinExistence type="predicted"/>
<evidence type="ECO:0000313" key="2">
    <source>
        <dbReference type="EMBL" id="MEA5391992.1"/>
    </source>
</evidence>
<feature type="transmembrane region" description="Helical" evidence="1">
    <location>
        <begin position="246"/>
        <end position="271"/>
    </location>
</feature>
<feature type="transmembrane region" description="Helical" evidence="1">
    <location>
        <begin position="180"/>
        <end position="205"/>
    </location>
</feature>
<dbReference type="Pfam" id="PF05982">
    <property type="entry name" value="Sbt_1"/>
    <property type="match status" value="1"/>
</dbReference>
<feature type="transmembrane region" description="Helical" evidence="1">
    <location>
        <begin position="277"/>
        <end position="294"/>
    </location>
</feature>
<accession>A0ABU5RW43</accession>
<feature type="transmembrane region" description="Helical" evidence="1">
    <location>
        <begin position="217"/>
        <end position="234"/>
    </location>
</feature>
<dbReference type="InterPro" id="IPR010293">
    <property type="entry name" value="Sbt_1"/>
</dbReference>
<keyword evidence="1" id="KW-0472">Membrane</keyword>
<reference evidence="2 3" key="1">
    <citation type="submission" date="2023-12" db="EMBL/GenBank/DDBJ databases">
        <title>Baltic Sea Cyanobacteria.</title>
        <authorList>
            <person name="Delbaje E."/>
            <person name="Fewer D.P."/>
            <person name="Shishido T.K."/>
        </authorList>
    </citation>
    <scope>NUCLEOTIDE SEQUENCE [LARGE SCALE GENOMIC DNA]</scope>
    <source>
        <strain evidence="2 3">UHCC 0139</strain>
    </source>
</reference>
<dbReference type="Proteomes" id="UP001304461">
    <property type="component" value="Unassembled WGS sequence"/>
</dbReference>
<evidence type="ECO:0000313" key="3">
    <source>
        <dbReference type="Proteomes" id="UP001304461"/>
    </source>
</evidence>
<feature type="transmembrane region" description="Helical" evidence="1">
    <location>
        <begin position="40"/>
        <end position="60"/>
    </location>
</feature>
<sequence>MQSSLVLQNLLSAPVLFFFLGILGVLVGSDLEIPSPLPKLFSLYLLLAIGFKGGMELAHSGLGPQVLLTVGAAVAMSLLVPLTSFLFLRLRLDGYNAAAIAASYGSISAVTFITAENFLNVVEVNFDGFMVAALALMESPAIVVGVILARLSAPAEDAEMAGDQQNGGGSLRWREILQEAFLNGSVYLLIGSLVIGYVVAAFSPAGLAKMDPFTEKLFYGALCFFLLDMGIVAAQRLRDLKQAGAFLIGFSLLAPPLHALLGLLVSLLLGLGQGNTLLFMVLCASASYIAVPAAMRMTVPQANPSLYISTALGLTFPFNVVIGIPLYMALTRHFIPAG</sequence>
<dbReference type="PANTHER" id="PTHR40400:SF1">
    <property type="entry name" value="SLR1512 PROTEIN"/>
    <property type="match status" value="1"/>
</dbReference>
<keyword evidence="1" id="KW-0812">Transmembrane</keyword>
<organism evidence="2 3">
    <name type="scientific">Cyanobium gracile UHCC 0139</name>
    <dbReference type="NCBI Taxonomy" id="3110308"/>
    <lineage>
        <taxon>Bacteria</taxon>
        <taxon>Bacillati</taxon>
        <taxon>Cyanobacteriota</taxon>
        <taxon>Cyanophyceae</taxon>
        <taxon>Synechococcales</taxon>
        <taxon>Prochlorococcaceae</taxon>
        <taxon>Cyanobium</taxon>
    </lineage>
</organism>
<dbReference type="RefSeq" id="WP_323305963.1">
    <property type="nucleotide sequence ID" value="NZ_JAYGHX010000007.1"/>
</dbReference>
<protein>
    <submittedName>
        <fullName evidence="2">Sodium-dependent bicarbonate transport family permease</fullName>
    </submittedName>
</protein>
<feature type="transmembrane region" description="Helical" evidence="1">
    <location>
        <begin position="95"/>
        <end position="114"/>
    </location>
</feature>
<dbReference type="PANTHER" id="PTHR40400">
    <property type="entry name" value="SLR1512 PROTEIN"/>
    <property type="match status" value="1"/>
</dbReference>